<dbReference type="AlphaFoldDB" id="A0A0L6VMA6"/>
<name>A0A0L6VMA6_9BASI</name>
<proteinExistence type="predicted"/>
<sequence length="405" mass="44845">MVMFACKLSWLARARLSKQLLRRTYEPNWYLSMPTAEGGLTHNARIKSSVPFMSPDLTSNLTWWSLIWVCLLSLFCCWFPWTKYLYSAAFFKTELCIGLSPYKISVYTQHMAALDSGKGLGSSAMELGSLMFSMVDTYLVWINQDVGACAHIKNINLPTRLSTPLMEAPRKASFLDIIRATTLMPSGPVVRSTMISSAPLSKNYKTLAAANIPTPTPTTLPSGPSCKLPWKESTSVPRTLVQVSSKFLTKSLPQANPDLLEGIKSSGSFLWRRIQGLGGSALQKGHSLANSDGLGFLLKHIHKMLLGIALVIESRTILSKEAQFQKDQHGSINHTDLKRLKRENLGDCIFCKGPPGVPTKVWTTERGEAYASLAIFAAFAAAGWFSIMKNWKQYLLSDIYGICCD</sequence>
<keyword evidence="1" id="KW-0812">Transmembrane</keyword>
<gene>
    <name evidence="2" type="ORF">VP01_142g20</name>
</gene>
<organism evidence="2 3">
    <name type="scientific">Puccinia sorghi</name>
    <dbReference type="NCBI Taxonomy" id="27349"/>
    <lineage>
        <taxon>Eukaryota</taxon>
        <taxon>Fungi</taxon>
        <taxon>Dikarya</taxon>
        <taxon>Basidiomycota</taxon>
        <taxon>Pucciniomycotina</taxon>
        <taxon>Pucciniomycetes</taxon>
        <taxon>Pucciniales</taxon>
        <taxon>Pucciniaceae</taxon>
        <taxon>Puccinia</taxon>
    </lineage>
</organism>
<comment type="caution">
    <text evidence="2">The sequence shown here is derived from an EMBL/GenBank/DDBJ whole genome shotgun (WGS) entry which is preliminary data.</text>
</comment>
<protein>
    <submittedName>
        <fullName evidence="2">Uncharacterized protein</fullName>
    </submittedName>
</protein>
<reference evidence="2 3" key="1">
    <citation type="submission" date="2015-08" db="EMBL/GenBank/DDBJ databases">
        <title>Next Generation Sequencing and Analysis of the Genome of Puccinia sorghi L Schw, the Causal Agent of Maize Common Rust.</title>
        <authorList>
            <person name="Rochi L."/>
            <person name="Burguener G."/>
            <person name="Darino M."/>
            <person name="Turjanski A."/>
            <person name="Kreff E."/>
            <person name="Dieguez M.J."/>
            <person name="Sacco F."/>
        </authorList>
    </citation>
    <scope>NUCLEOTIDE SEQUENCE [LARGE SCALE GENOMIC DNA]</scope>
    <source>
        <strain evidence="2 3">RO10H11247</strain>
    </source>
</reference>
<dbReference type="Proteomes" id="UP000037035">
    <property type="component" value="Unassembled WGS sequence"/>
</dbReference>
<accession>A0A0L6VMA6</accession>
<feature type="transmembrane region" description="Helical" evidence="1">
    <location>
        <begin position="369"/>
        <end position="387"/>
    </location>
</feature>
<feature type="transmembrane region" description="Helical" evidence="1">
    <location>
        <begin position="61"/>
        <end position="81"/>
    </location>
</feature>
<keyword evidence="1" id="KW-1133">Transmembrane helix</keyword>
<dbReference type="STRING" id="27349.A0A0L6VMA6"/>
<keyword evidence="3" id="KW-1185">Reference proteome</keyword>
<dbReference type="EMBL" id="LAVV01004777">
    <property type="protein sequence ID" value="KNZ61260.1"/>
    <property type="molecule type" value="Genomic_DNA"/>
</dbReference>
<keyword evidence="1" id="KW-0472">Membrane</keyword>
<evidence type="ECO:0000313" key="2">
    <source>
        <dbReference type="EMBL" id="KNZ61260.1"/>
    </source>
</evidence>
<evidence type="ECO:0000256" key="1">
    <source>
        <dbReference type="SAM" id="Phobius"/>
    </source>
</evidence>
<evidence type="ECO:0000313" key="3">
    <source>
        <dbReference type="Proteomes" id="UP000037035"/>
    </source>
</evidence>
<dbReference type="VEuPathDB" id="FungiDB:VP01_142g20"/>